<feature type="region of interest" description="Disordered" evidence="7">
    <location>
        <begin position="165"/>
        <end position="194"/>
    </location>
</feature>
<keyword evidence="3" id="KW-0805">Transcription regulation</keyword>
<gene>
    <name evidence="9" type="ORF">L1049_003623</name>
</gene>
<dbReference type="InterPro" id="IPR001471">
    <property type="entry name" value="AP2/ERF_dom"/>
</dbReference>
<dbReference type="PANTHER" id="PTHR31677:SF75">
    <property type="entry name" value="ETHYLENE-RESPONSIVE TRANSCRIPTION FACTOR ERF084"/>
    <property type="match status" value="1"/>
</dbReference>
<evidence type="ECO:0000256" key="1">
    <source>
        <dbReference type="ARBA" id="ARBA00004123"/>
    </source>
</evidence>
<feature type="compositionally biased region" description="Basic and acidic residues" evidence="7">
    <location>
        <begin position="99"/>
        <end position="109"/>
    </location>
</feature>
<sequence>MNTKALPFYPKPEPFDTPETLQFLPGTSPSYESLFGTRFSFSSVSVTNLVNPLNHGPKPADISGHGSVCDIKPEETEIPPVLDGIAAVVGQHVLFGEELQRGSEEDRGGGGRRRYATESGGAGTGWAQFDTAEEAARAYDAAARRLRGSKARTNFVIPSVVPLVAAPSSSSSSSSDTKKGSGGGGRTTKAQNNRKCAVVTSVAQLFSSNVELDLKLGDSASNGKLASMGVSSSR</sequence>
<evidence type="ECO:0000256" key="6">
    <source>
        <dbReference type="ARBA" id="ARBA00023242"/>
    </source>
</evidence>
<dbReference type="Proteomes" id="UP001415857">
    <property type="component" value="Unassembled WGS sequence"/>
</dbReference>
<dbReference type="InterPro" id="IPR016177">
    <property type="entry name" value="DNA-bd_dom_sf"/>
</dbReference>
<evidence type="ECO:0000313" key="10">
    <source>
        <dbReference type="Proteomes" id="UP001415857"/>
    </source>
</evidence>
<dbReference type="AlphaFoldDB" id="A0AAP0WZK7"/>
<evidence type="ECO:0000256" key="7">
    <source>
        <dbReference type="SAM" id="MobiDB-lite"/>
    </source>
</evidence>
<evidence type="ECO:0000256" key="3">
    <source>
        <dbReference type="ARBA" id="ARBA00023015"/>
    </source>
</evidence>
<evidence type="ECO:0000313" key="9">
    <source>
        <dbReference type="EMBL" id="KAK9280735.1"/>
    </source>
</evidence>
<dbReference type="GO" id="GO:0005634">
    <property type="term" value="C:nucleus"/>
    <property type="evidence" value="ECO:0007669"/>
    <property type="project" value="UniProtKB-SubCell"/>
</dbReference>
<comment type="caution">
    <text evidence="9">The sequence shown here is derived from an EMBL/GenBank/DDBJ whole genome shotgun (WGS) entry which is preliminary data.</text>
</comment>
<accession>A0AAP0WZK7</accession>
<keyword evidence="2" id="KW-0936">Ethylene signaling pathway</keyword>
<dbReference type="PANTHER" id="PTHR31677">
    <property type="entry name" value="AP2 DOMAIN CLASS TRANSCRIPTION FACTOR"/>
    <property type="match status" value="1"/>
</dbReference>
<dbReference type="Gene3D" id="3.30.730.10">
    <property type="entry name" value="AP2/ERF domain"/>
    <property type="match status" value="1"/>
</dbReference>
<proteinExistence type="predicted"/>
<evidence type="ECO:0000256" key="2">
    <source>
        <dbReference type="ARBA" id="ARBA00022745"/>
    </source>
</evidence>
<dbReference type="InterPro" id="IPR036955">
    <property type="entry name" value="AP2/ERF_dom_sf"/>
</dbReference>
<feature type="domain" description="AP2/ERF" evidence="8">
    <location>
        <begin position="99"/>
        <end position="156"/>
    </location>
</feature>
<comment type="subcellular location">
    <subcellularLocation>
        <location evidence="1">Nucleus</location>
    </subcellularLocation>
</comment>
<keyword evidence="6" id="KW-0539">Nucleus</keyword>
<dbReference type="EMBL" id="JBBPBK010000007">
    <property type="protein sequence ID" value="KAK9280735.1"/>
    <property type="molecule type" value="Genomic_DNA"/>
</dbReference>
<evidence type="ECO:0000256" key="5">
    <source>
        <dbReference type="ARBA" id="ARBA00023163"/>
    </source>
</evidence>
<protein>
    <recommendedName>
        <fullName evidence="8">AP2/ERF domain-containing protein</fullName>
    </recommendedName>
</protein>
<evidence type="ECO:0000256" key="4">
    <source>
        <dbReference type="ARBA" id="ARBA00023125"/>
    </source>
</evidence>
<dbReference type="GO" id="GO:0009873">
    <property type="term" value="P:ethylene-activated signaling pathway"/>
    <property type="evidence" value="ECO:0007669"/>
    <property type="project" value="UniProtKB-KW"/>
</dbReference>
<dbReference type="SUPFAM" id="SSF54171">
    <property type="entry name" value="DNA-binding domain"/>
    <property type="match status" value="1"/>
</dbReference>
<reference evidence="9 10" key="1">
    <citation type="journal article" date="2024" name="Plant J.">
        <title>Genome sequences and population genomics reveal climatic adaptation and genomic divergence between two closely related sweetgum species.</title>
        <authorList>
            <person name="Xu W.Q."/>
            <person name="Ren C.Q."/>
            <person name="Zhang X.Y."/>
            <person name="Comes H.P."/>
            <person name="Liu X.H."/>
            <person name="Li Y.G."/>
            <person name="Kettle C.J."/>
            <person name="Jalonen R."/>
            <person name="Gaisberger H."/>
            <person name="Ma Y.Z."/>
            <person name="Qiu Y.X."/>
        </authorList>
    </citation>
    <scope>NUCLEOTIDE SEQUENCE [LARGE SCALE GENOMIC DNA]</scope>
    <source>
        <strain evidence="9">Hangzhou</strain>
    </source>
</reference>
<keyword evidence="5" id="KW-0804">Transcription</keyword>
<evidence type="ECO:0000259" key="8">
    <source>
        <dbReference type="PROSITE" id="PS51032"/>
    </source>
</evidence>
<dbReference type="GO" id="GO:0003677">
    <property type="term" value="F:DNA binding"/>
    <property type="evidence" value="ECO:0007669"/>
    <property type="project" value="UniProtKB-KW"/>
</dbReference>
<keyword evidence="10" id="KW-1185">Reference proteome</keyword>
<organism evidence="9 10">
    <name type="scientific">Liquidambar formosana</name>
    <name type="common">Formosan gum</name>
    <dbReference type="NCBI Taxonomy" id="63359"/>
    <lineage>
        <taxon>Eukaryota</taxon>
        <taxon>Viridiplantae</taxon>
        <taxon>Streptophyta</taxon>
        <taxon>Embryophyta</taxon>
        <taxon>Tracheophyta</taxon>
        <taxon>Spermatophyta</taxon>
        <taxon>Magnoliopsida</taxon>
        <taxon>eudicotyledons</taxon>
        <taxon>Gunneridae</taxon>
        <taxon>Pentapetalae</taxon>
        <taxon>Saxifragales</taxon>
        <taxon>Altingiaceae</taxon>
        <taxon>Liquidambar</taxon>
    </lineage>
</organism>
<dbReference type="SMART" id="SM00380">
    <property type="entry name" value="AP2"/>
    <property type="match status" value="1"/>
</dbReference>
<name>A0AAP0WZK7_LIQFO</name>
<dbReference type="GO" id="GO:0003700">
    <property type="term" value="F:DNA-binding transcription factor activity"/>
    <property type="evidence" value="ECO:0007669"/>
    <property type="project" value="InterPro"/>
</dbReference>
<dbReference type="PROSITE" id="PS51032">
    <property type="entry name" value="AP2_ERF"/>
    <property type="match status" value="1"/>
</dbReference>
<keyword evidence="4" id="KW-0238">DNA-binding</keyword>
<feature type="region of interest" description="Disordered" evidence="7">
    <location>
        <begin position="99"/>
        <end position="125"/>
    </location>
</feature>